<organism evidence="3 4">
    <name type="scientific">Elysia marginata</name>
    <dbReference type="NCBI Taxonomy" id="1093978"/>
    <lineage>
        <taxon>Eukaryota</taxon>
        <taxon>Metazoa</taxon>
        <taxon>Spiralia</taxon>
        <taxon>Lophotrochozoa</taxon>
        <taxon>Mollusca</taxon>
        <taxon>Gastropoda</taxon>
        <taxon>Heterobranchia</taxon>
        <taxon>Euthyneura</taxon>
        <taxon>Panpulmonata</taxon>
        <taxon>Sacoglossa</taxon>
        <taxon>Placobranchoidea</taxon>
        <taxon>Plakobranchidae</taxon>
        <taxon>Elysia</taxon>
    </lineage>
</organism>
<feature type="signal peptide" evidence="2">
    <location>
        <begin position="1"/>
        <end position="18"/>
    </location>
</feature>
<evidence type="ECO:0008006" key="5">
    <source>
        <dbReference type="Google" id="ProtNLM"/>
    </source>
</evidence>
<feature type="compositionally biased region" description="Polar residues" evidence="1">
    <location>
        <begin position="45"/>
        <end position="57"/>
    </location>
</feature>
<accession>A0AAV4J7K9</accession>
<sequence length="122" mass="13413">MELTFLFTALTFLIPQESIPPQPQGSSTEKIVGPPTGGKYHLGAPNSTQHSPGSSTEEITRPTKRGMVYLGAPNTTLQRSHGYYAEEIKRRSTVLSTTSIPRPITAPETKRRLSSYKNPLET</sequence>
<keyword evidence="4" id="KW-1185">Reference proteome</keyword>
<proteinExistence type="predicted"/>
<name>A0AAV4J7K9_9GAST</name>
<dbReference type="Proteomes" id="UP000762676">
    <property type="component" value="Unassembled WGS sequence"/>
</dbReference>
<protein>
    <recommendedName>
        <fullName evidence="5">Zasp-like motif domain-containing protein</fullName>
    </recommendedName>
</protein>
<gene>
    <name evidence="3" type="ORF">ElyMa_003239400</name>
</gene>
<dbReference type="EMBL" id="BMAT01006665">
    <property type="protein sequence ID" value="GFS17467.1"/>
    <property type="molecule type" value="Genomic_DNA"/>
</dbReference>
<dbReference type="AlphaFoldDB" id="A0AAV4J7K9"/>
<feature type="region of interest" description="Disordered" evidence="1">
    <location>
        <begin position="96"/>
        <end position="122"/>
    </location>
</feature>
<keyword evidence="2" id="KW-0732">Signal</keyword>
<evidence type="ECO:0000256" key="1">
    <source>
        <dbReference type="SAM" id="MobiDB-lite"/>
    </source>
</evidence>
<evidence type="ECO:0000313" key="3">
    <source>
        <dbReference type="EMBL" id="GFS17467.1"/>
    </source>
</evidence>
<comment type="caution">
    <text evidence="3">The sequence shown here is derived from an EMBL/GenBank/DDBJ whole genome shotgun (WGS) entry which is preliminary data.</text>
</comment>
<reference evidence="3 4" key="1">
    <citation type="journal article" date="2021" name="Elife">
        <title>Chloroplast acquisition without the gene transfer in kleptoplastic sea slugs, Plakobranchus ocellatus.</title>
        <authorList>
            <person name="Maeda T."/>
            <person name="Takahashi S."/>
            <person name="Yoshida T."/>
            <person name="Shimamura S."/>
            <person name="Takaki Y."/>
            <person name="Nagai Y."/>
            <person name="Toyoda A."/>
            <person name="Suzuki Y."/>
            <person name="Arimoto A."/>
            <person name="Ishii H."/>
            <person name="Satoh N."/>
            <person name="Nishiyama T."/>
            <person name="Hasebe M."/>
            <person name="Maruyama T."/>
            <person name="Minagawa J."/>
            <person name="Obokata J."/>
            <person name="Shigenobu S."/>
        </authorList>
    </citation>
    <scope>NUCLEOTIDE SEQUENCE [LARGE SCALE GENOMIC DNA]</scope>
</reference>
<evidence type="ECO:0000256" key="2">
    <source>
        <dbReference type="SAM" id="SignalP"/>
    </source>
</evidence>
<evidence type="ECO:0000313" key="4">
    <source>
        <dbReference type="Proteomes" id="UP000762676"/>
    </source>
</evidence>
<feature type="region of interest" description="Disordered" evidence="1">
    <location>
        <begin position="16"/>
        <end position="65"/>
    </location>
</feature>
<feature type="chain" id="PRO_5043539861" description="Zasp-like motif domain-containing protein" evidence="2">
    <location>
        <begin position="19"/>
        <end position="122"/>
    </location>
</feature>